<dbReference type="GO" id="GO:0006952">
    <property type="term" value="P:defense response"/>
    <property type="evidence" value="ECO:0007669"/>
    <property type="project" value="UniProtKB-KW"/>
</dbReference>
<dbReference type="InterPro" id="IPR041118">
    <property type="entry name" value="Rx_N"/>
</dbReference>
<keyword evidence="3" id="KW-0677">Repeat</keyword>
<evidence type="ECO:0000256" key="3">
    <source>
        <dbReference type="ARBA" id="ARBA00022737"/>
    </source>
</evidence>
<dbReference type="Pfam" id="PF08224">
    <property type="entry name" value="DUF1719"/>
    <property type="match status" value="1"/>
</dbReference>
<dbReference type="EMBL" id="CM008047">
    <property type="protein sequence ID" value="PVH63368.1"/>
    <property type="molecule type" value="Genomic_DNA"/>
</dbReference>
<evidence type="ECO:0000259" key="6">
    <source>
        <dbReference type="Pfam" id="PF18052"/>
    </source>
</evidence>
<dbReference type="InterPro" id="IPR013181">
    <property type="entry name" value="DUF1719"/>
</dbReference>
<dbReference type="PANTHER" id="PTHR33377">
    <property type="entry name" value="OS10G0134700 PROTEIN-RELATED"/>
    <property type="match status" value="1"/>
</dbReference>
<proteinExistence type="inferred from homology"/>
<evidence type="ECO:0000256" key="1">
    <source>
        <dbReference type="ARBA" id="ARBA00008894"/>
    </source>
</evidence>
<reference evidence="7" key="1">
    <citation type="submission" date="2018-04" db="EMBL/GenBank/DDBJ databases">
        <title>WGS assembly of Panicum hallii.</title>
        <authorList>
            <person name="Lovell J."/>
            <person name="Jenkins J."/>
            <person name="Lowry D."/>
            <person name="Mamidi S."/>
            <person name="Sreedasyam A."/>
            <person name="Weng X."/>
            <person name="Barry K."/>
            <person name="Bonette J."/>
            <person name="Campitelli B."/>
            <person name="Daum C."/>
            <person name="Gordon S."/>
            <person name="Gould B."/>
            <person name="Lipzen A."/>
            <person name="Macqueen A."/>
            <person name="Palacio-Mejia J."/>
            <person name="Plott C."/>
            <person name="Shakirov E."/>
            <person name="Shu S."/>
            <person name="Yoshinaga Y."/>
            <person name="Zane M."/>
            <person name="Rokhsar D."/>
            <person name="Grimwood J."/>
            <person name="Schmutz J."/>
            <person name="Juenger T."/>
        </authorList>
    </citation>
    <scope>NUCLEOTIDE SEQUENCE [LARGE SCALE GENOMIC DNA]</scope>
    <source>
        <strain evidence="7">FIL2</strain>
    </source>
</reference>
<dbReference type="AlphaFoldDB" id="A0A2T8KMF0"/>
<dbReference type="Gramene" id="PVH63368">
    <property type="protein sequence ID" value="PVH63368"/>
    <property type="gene ID" value="PAHAL_2G014200"/>
</dbReference>
<feature type="domain" description="Disease resistance N-terminal" evidence="6">
    <location>
        <begin position="9"/>
        <end position="99"/>
    </location>
</feature>
<protein>
    <recommendedName>
        <fullName evidence="6">Disease resistance N-terminal domain-containing protein</fullName>
    </recommendedName>
</protein>
<evidence type="ECO:0000256" key="5">
    <source>
        <dbReference type="ARBA" id="ARBA00022821"/>
    </source>
</evidence>
<dbReference type="PANTHER" id="PTHR33377:SF31">
    <property type="entry name" value="RX N-TERMINAL DOMAIN-CONTAINING PROTEIN"/>
    <property type="match status" value="1"/>
</dbReference>
<dbReference type="GO" id="GO:0000166">
    <property type="term" value="F:nucleotide binding"/>
    <property type="evidence" value="ECO:0007669"/>
    <property type="project" value="UniProtKB-KW"/>
</dbReference>
<evidence type="ECO:0000313" key="7">
    <source>
        <dbReference type="EMBL" id="PVH63368.1"/>
    </source>
</evidence>
<keyword evidence="2" id="KW-0433">Leucine-rich repeat</keyword>
<sequence>MAEIVSSAVVQETLSKVLSGLVQKYEEKEESNGNRNLERLEMAHIRLEAALETSERWQITDTSMSHWRWKLKRAAQECDDSLHKCKQRILESEQMEQRVRNSSFPNRIAHATKSFVSSIINCDDNKLRRSTVQRFEWFANGATEFLRFVELRGTPRSHIPFYSLVNNIFAGKELHHKIIGGNQHPAFELWLAPFGTTEHGTEASLIFIQTDDSPSVGNIYFSIVLQVPESTDIFGTAIQCLQLFAPYVKCTVENIMKELTQLPTQCLSWVPSVYSNQQDRVRLQNRASQWMRPNSLCCKKHHQHELQHISNPGMVGWSDAFLEPVTEVNLQCQVSLSPYNKQKTLPFEDTLSLQDSSYLKAGIYFAPHRSLGHMLPANRSSEIVAIVGEDQHCLHVDVTLEQLEGIMLPKAIDYFHKNTEATIYKMIWKSKHSSALIQVEKASMSTQNFFFFLGKRKLLQGQDKEFIRGKFMISHLFYLWRVHVPVQLISAFKDWLQKEPQLYLKF</sequence>
<name>A0A2T8KMF0_9POAL</name>
<organism evidence="7">
    <name type="scientific">Panicum hallii</name>
    <dbReference type="NCBI Taxonomy" id="206008"/>
    <lineage>
        <taxon>Eukaryota</taxon>
        <taxon>Viridiplantae</taxon>
        <taxon>Streptophyta</taxon>
        <taxon>Embryophyta</taxon>
        <taxon>Tracheophyta</taxon>
        <taxon>Spermatophyta</taxon>
        <taxon>Magnoliopsida</taxon>
        <taxon>Liliopsida</taxon>
        <taxon>Poales</taxon>
        <taxon>Poaceae</taxon>
        <taxon>PACMAD clade</taxon>
        <taxon>Panicoideae</taxon>
        <taxon>Panicodae</taxon>
        <taxon>Paniceae</taxon>
        <taxon>Panicinae</taxon>
        <taxon>Panicum</taxon>
        <taxon>Panicum sect. Panicum</taxon>
    </lineage>
</organism>
<accession>A0A2T8KMF0</accession>
<comment type="similarity">
    <text evidence="1">Belongs to the disease resistance NB-LRR family.</text>
</comment>
<dbReference type="Proteomes" id="UP000243499">
    <property type="component" value="Chromosome 2"/>
</dbReference>
<keyword evidence="4" id="KW-0547">Nucleotide-binding</keyword>
<evidence type="ECO:0000256" key="2">
    <source>
        <dbReference type="ARBA" id="ARBA00022614"/>
    </source>
</evidence>
<dbReference type="Pfam" id="PF18052">
    <property type="entry name" value="Rx_N"/>
    <property type="match status" value="1"/>
</dbReference>
<dbReference type="SMART" id="SM01157">
    <property type="entry name" value="DUF1719"/>
    <property type="match status" value="1"/>
</dbReference>
<keyword evidence="5" id="KW-0611">Plant defense</keyword>
<gene>
    <name evidence="7" type="ORF">PAHAL_2G014200</name>
</gene>
<evidence type="ECO:0000256" key="4">
    <source>
        <dbReference type="ARBA" id="ARBA00022741"/>
    </source>
</evidence>